<gene>
    <name evidence="3" type="ORF">KK1_021973</name>
</gene>
<feature type="compositionally biased region" description="Basic and acidic residues" evidence="1">
    <location>
        <begin position="8"/>
        <end position="29"/>
    </location>
</feature>
<sequence length="317" mass="36316">MGSQVSKQVERRKAIHTEKKILSDLRNSGEDYPGSDYHPSDRKNWMSELTPEKVEIRKIVWPGTHDSATNKIGIPCITRPFAQCQSLSIYQQLVMGTRLVDIRVQEDRRVCHGVLLTYSIDVVIKDVKKFLSETQSEIIILEVRTEFGHEDPPEFDNYLEEQLGDYLIPQDDKVFEKTIAEVLPKRVICVWKPSKTPQPKAGSPLWSAGQLRDNWINTDLPSTKFESNMKHLSEQQPVTSRKYFYRVENTVTPVADNPVLCVKPVTRRIHGYARLFISQCFAKGCADRLQVFSTDFIDKDFVDACVGLTRARVEARA</sequence>
<accession>A0A151TMU3</accession>
<dbReference type="Pfam" id="PF00388">
    <property type="entry name" value="PI-PLC-X"/>
    <property type="match status" value="1"/>
</dbReference>
<dbReference type="EMBL" id="CM003606">
    <property type="protein sequence ID" value="KYP68350.1"/>
    <property type="molecule type" value="Genomic_DNA"/>
</dbReference>
<dbReference type="InterPro" id="IPR000909">
    <property type="entry name" value="PLipase_C_PInositol-sp_X_dom"/>
</dbReference>
<dbReference type="GO" id="GO:0006629">
    <property type="term" value="P:lipid metabolic process"/>
    <property type="evidence" value="ECO:0007669"/>
    <property type="project" value="InterPro"/>
</dbReference>
<feature type="domain" description="Phosphatidylinositol-specific phospholipase C X" evidence="2">
    <location>
        <begin position="62"/>
        <end position="191"/>
    </location>
</feature>
<feature type="region of interest" description="Disordered" evidence="1">
    <location>
        <begin position="1"/>
        <end position="39"/>
    </location>
</feature>
<dbReference type="InterPro" id="IPR017946">
    <property type="entry name" value="PLC-like_Pdiesterase_TIM-brl"/>
</dbReference>
<dbReference type="Proteomes" id="UP000075243">
    <property type="component" value="Chromosome 4"/>
</dbReference>
<keyword evidence="4" id="KW-1185">Reference proteome</keyword>
<evidence type="ECO:0000259" key="2">
    <source>
        <dbReference type="SMART" id="SM00148"/>
    </source>
</evidence>
<dbReference type="InterPro" id="IPR051057">
    <property type="entry name" value="PI-PLC_domain"/>
</dbReference>
<dbReference type="OMA" id="GHEDPPD"/>
<proteinExistence type="predicted"/>
<evidence type="ECO:0000256" key="1">
    <source>
        <dbReference type="SAM" id="MobiDB-lite"/>
    </source>
</evidence>
<dbReference type="AlphaFoldDB" id="A0A151TMU3"/>
<dbReference type="SUPFAM" id="SSF51695">
    <property type="entry name" value="PLC-like phosphodiesterases"/>
    <property type="match status" value="1"/>
</dbReference>
<dbReference type="Gene3D" id="3.20.20.190">
    <property type="entry name" value="Phosphatidylinositol (PI) phosphodiesterase"/>
    <property type="match status" value="1"/>
</dbReference>
<dbReference type="PROSITE" id="PS50007">
    <property type="entry name" value="PIPLC_X_DOMAIN"/>
    <property type="match status" value="1"/>
</dbReference>
<reference evidence="3 4" key="1">
    <citation type="journal article" date="2012" name="Nat. Biotechnol.">
        <title>Draft genome sequence of pigeonpea (Cajanus cajan), an orphan legume crop of resource-poor farmers.</title>
        <authorList>
            <person name="Varshney R.K."/>
            <person name="Chen W."/>
            <person name="Li Y."/>
            <person name="Bharti A.K."/>
            <person name="Saxena R.K."/>
            <person name="Schlueter J.A."/>
            <person name="Donoghue M.T."/>
            <person name="Azam S."/>
            <person name="Fan G."/>
            <person name="Whaley A.M."/>
            <person name="Farmer A.D."/>
            <person name="Sheridan J."/>
            <person name="Iwata A."/>
            <person name="Tuteja R."/>
            <person name="Penmetsa R.V."/>
            <person name="Wu W."/>
            <person name="Upadhyaya H.D."/>
            <person name="Yang S.P."/>
            <person name="Shah T."/>
            <person name="Saxena K.B."/>
            <person name="Michael T."/>
            <person name="McCombie W.R."/>
            <person name="Yang B."/>
            <person name="Zhang G."/>
            <person name="Yang H."/>
            <person name="Wang J."/>
            <person name="Spillane C."/>
            <person name="Cook D.R."/>
            <person name="May G.D."/>
            <person name="Xu X."/>
            <person name="Jackson S.A."/>
        </authorList>
    </citation>
    <scope>NUCLEOTIDE SEQUENCE [LARGE SCALE GENOMIC DNA]</scope>
    <source>
        <strain evidence="4">cv. Asha</strain>
    </source>
</reference>
<dbReference type="OrthoDB" id="1046782at2759"/>
<dbReference type="Gramene" id="C.cajan_21341.t">
    <property type="protein sequence ID" value="C.cajan_21341.t"/>
    <property type="gene ID" value="C.cajan_21341"/>
</dbReference>
<dbReference type="PANTHER" id="PTHR13593:SF101">
    <property type="entry name" value="1-PHOSPHATIDYLINOSITOL PHOSPHODIESTERASE-LIKE PROTEIN"/>
    <property type="match status" value="1"/>
</dbReference>
<dbReference type="CDD" id="cd08619">
    <property type="entry name" value="PI-PLCXDc_plant"/>
    <property type="match status" value="1"/>
</dbReference>
<organism evidence="3 4">
    <name type="scientific">Cajanus cajan</name>
    <name type="common">Pigeon pea</name>
    <name type="synonym">Cajanus indicus</name>
    <dbReference type="NCBI Taxonomy" id="3821"/>
    <lineage>
        <taxon>Eukaryota</taxon>
        <taxon>Viridiplantae</taxon>
        <taxon>Streptophyta</taxon>
        <taxon>Embryophyta</taxon>
        <taxon>Tracheophyta</taxon>
        <taxon>Spermatophyta</taxon>
        <taxon>Magnoliopsida</taxon>
        <taxon>eudicotyledons</taxon>
        <taxon>Gunneridae</taxon>
        <taxon>Pentapetalae</taxon>
        <taxon>rosids</taxon>
        <taxon>fabids</taxon>
        <taxon>Fabales</taxon>
        <taxon>Fabaceae</taxon>
        <taxon>Papilionoideae</taxon>
        <taxon>50 kb inversion clade</taxon>
        <taxon>NPAAA clade</taxon>
        <taxon>indigoferoid/millettioid clade</taxon>
        <taxon>Phaseoleae</taxon>
        <taxon>Cajanus</taxon>
    </lineage>
</organism>
<protein>
    <submittedName>
        <fullName evidence="3">1-phosphatidylinositol phosphodiesterase</fullName>
    </submittedName>
</protein>
<evidence type="ECO:0000313" key="3">
    <source>
        <dbReference type="EMBL" id="KYP68350.1"/>
    </source>
</evidence>
<dbReference type="GO" id="GO:0008081">
    <property type="term" value="F:phosphoric diester hydrolase activity"/>
    <property type="evidence" value="ECO:0007669"/>
    <property type="project" value="InterPro"/>
</dbReference>
<dbReference type="PANTHER" id="PTHR13593">
    <property type="match status" value="1"/>
</dbReference>
<evidence type="ECO:0000313" key="4">
    <source>
        <dbReference type="Proteomes" id="UP000075243"/>
    </source>
</evidence>
<dbReference type="SMART" id="SM00148">
    <property type="entry name" value="PLCXc"/>
    <property type="match status" value="1"/>
</dbReference>
<name>A0A151TMU3_CAJCA</name>